<comment type="similarity">
    <text evidence="2 6">Belongs to the 2-oxoacid dehydrogenase family.</text>
</comment>
<evidence type="ECO:0000256" key="2">
    <source>
        <dbReference type="ARBA" id="ARBA00007317"/>
    </source>
</evidence>
<name>A0A6I4WB83_9ACTN</name>
<feature type="region of interest" description="Disordered" evidence="7">
    <location>
        <begin position="86"/>
        <end position="114"/>
    </location>
</feature>
<evidence type="ECO:0000256" key="1">
    <source>
        <dbReference type="ARBA" id="ARBA00001938"/>
    </source>
</evidence>
<sequence length="389" mass="41718">MTRLREFKLPDVGEGLTEAEIVRWLVAPDDRVRDGMAVCEIETAKALVELPIPFDGRVHELHFEQGATVDVGAVLITVEEDPSPGGEPVLVGYGASEPAVRRRPRKRPDGEIRAAATPPVRKLAKDLGLDLATVVPTGPGGVVTREDVESAARSTAPEKRRIPVTGVRRAMARATTESAFTAPHVTEFLTVDVTRTMRLVDDLKADPEHADLRVTPLLLVAKALLVAVRRHPEINASWDEAGRAIVLHDAVHLGIAVATPRGLIVPNVKDAQARTLPELARALRDLTRTARSGRTEPGDLTGGTITITNIGVFGVDAGTPILNPGEAAILAVGAIRLKPWVHQGEVKPRHVVTLALSFDHRLVDGELGSKVLAGTGAVLERPERIIGWS</sequence>
<dbReference type="CDD" id="cd06849">
    <property type="entry name" value="lipoyl_domain"/>
    <property type="match status" value="1"/>
</dbReference>
<gene>
    <name evidence="10" type="ORF">GQ466_16020</name>
</gene>
<feature type="domain" description="Peripheral subunit-binding (PSBD)" evidence="9">
    <location>
        <begin position="115"/>
        <end position="152"/>
    </location>
</feature>
<dbReference type="Pfam" id="PF00198">
    <property type="entry name" value="2-oxoacid_dh"/>
    <property type="match status" value="1"/>
</dbReference>
<evidence type="ECO:0000259" key="8">
    <source>
        <dbReference type="PROSITE" id="PS50968"/>
    </source>
</evidence>
<dbReference type="RefSeq" id="WP_161103616.1">
    <property type="nucleotide sequence ID" value="NZ_JBHLYI010000006.1"/>
</dbReference>
<dbReference type="FunFam" id="3.30.559.10:FF:000007">
    <property type="entry name" value="Dihydrolipoamide acetyltransferase component of pyruvate dehydrogenase complex"/>
    <property type="match status" value="1"/>
</dbReference>
<dbReference type="PROSITE" id="PS50968">
    <property type="entry name" value="BIOTINYL_LIPOYL"/>
    <property type="match status" value="1"/>
</dbReference>
<comment type="cofactor">
    <cofactor evidence="1 6">
        <name>(R)-lipoate</name>
        <dbReference type="ChEBI" id="CHEBI:83088"/>
    </cofactor>
</comment>
<dbReference type="PANTHER" id="PTHR43178">
    <property type="entry name" value="DIHYDROLIPOAMIDE ACETYLTRANSFERASE COMPONENT OF PYRUVATE DEHYDROGENASE COMPLEX"/>
    <property type="match status" value="1"/>
</dbReference>
<dbReference type="Gene3D" id="2.40.50.100">
    <property type="match status" value="1"/>
</dbReference>
<dbReference type="Pfam" id="PF00364">
    <property type="entry name" value="Biotin_lipoyl"/>
    <property type="match status" value="1"/>
</dbReference>
<dbReference type="GO" id="GO:0031405">
    <property type="term" value="F:lipoic acid binding"/>
    <property type="evidence" value="ECO:0007669"/>
    <property type="project" value="TreeGrafter"/>
</dbReference>
<accession>A0A6I4WB83</accession>
<dbReference type="InterPro" id="IPR023213">
    <property type="entry name" value="CAT-like_dom_sf"/>
</dbReference>
<comment type="caution">
    <text evidence="10">The sequence shown here is derived from an EMBL/GenBank/DDBJ whole genome shotgun (WGS) entry which is preliminary data.</text>
</comment>
<proteinExistence type="inferred from homology"/>
<dbReference type="SUPFAM" id="SSF51230">
    <property type="entry name" value="Single hybrid motif"/>
    <property type="match status" value="1"/>
</dbReference>
<dbReference type="AlphaFoldDB" id="A0A6I4WB83"/>
<dbReference type="InterPro" id="IPR036625">
    <property type="entry name" value="E3-bd_dom_sf"/>
</dbReference>
<dbReference type="SUPFAM" id="SSF52777">
    <property type="entry name" value="CoA-dependent acyltransferases"/>
    <property type="match status" value="1"/>
</dbReference>
<dbReference type="Pfam" id="PF02817">
    <property type="entry name" value="E3_binding"/>
    <property type="match status" value="1"/>
</dbReference>
<keyword evidence="3 6" id="KW-0808">Transferase</keyword>
<dbReference type="FunFam" id="2.40.50.100:FF:000036">
    <property type="entry name" value="Dihydrolipoamide acetyltransferase component of pyruvate dehydrogenase complex"/>
    <property type="match status" value="1"/>
</dbReference>
<dbReference type="EC" id="2.3.1.-" evidence="6"/>
<evidence type="ECO:0000256" key="6">
    <source>
        <dbReference type="RuleBase" id="RU003423"/>
    </source>
</evidence>
<dbReference type="Gene3D" id="4.10.320.10">
    <property type="entry name" value="E3-binding domain"/>
    <property type="match status" value="1"/>
</dbReference>
<dbReference type="SUPFAM" id="SSF47005">
    <property type="entry name" value="Peripheral subunit-binding domain of 2-oxo acid dehydrogenase complex"/>
    <property type="match status" value="1"/>
</dbReference>
<keyword evidence="5 6" id="KW-0012">Acyltransferase</keyword>
<evidence type="ECO:0000256" key="5">
    <source>
        <dbReference type="ARBA" id="ARBA00023315"/>
    </source>
</evidence>
<organism evidence="10 11">
    <name type="scientific">Actinomadura rayongensis</name>
    <dbReference type="NCBI Taxonomy" id="1429076"/>
    <lineage>
        <taxon>Bacteria</taxon>
        <taxon>Bacillati</taxon>
        <taxon>Actinomycetota</taxon>
        <taxon>Actinomycetes</taxon>
        <taxon>Streptosporangiales</taxon>
        <taxon>Thermomonosporaceae</taxon>
        <taxon>Actinomadura</taxon>
    </lineage>
</organism>
<dbReference type="InterPro" id="IPR001078">
    <property type="entry name" value="2-oxoacid_DH_actylTfrase"/>
</dbReference>
<keyword evidence="4 6" id="KW-0450">Lipoyl</keyword>
<keyword evidence="11" id="KW-1185">Reference proteome</keyword>
<dbReference type="OrthoDB" id="9805770at2"/>
<dbReference type="GO" id="GO:0005737">
    <property type="term" value="C:cytoplasm"/>
    <property type="evidence" value="ECO:0007669"/>
    <property type="project" value="TreeGrafter"/>
</dbReference>
<evidence type="ECO:0000256" key="4">
    <source>
        <dbReference type="ARBA" id="ARBA00022823"/>
    </source>
</evidence>
<evidence type="ECO:0000313" key="10">
    <source>
        <dbReference type="EMBL" id="MXQ65535.1"/>
    </source>
</evidence>
<dbReference type="InterPro" id="IPR004167">
    <property type="entry name" value="PSBD"/>
</dbReference>
<dbReference type="Proteomes" id="UP000431901">
    <property type="component" value="Unassembled WGS sequence"/>
</dbReference>
<dbReference type="GO" id="GO:0016407">
    <property type="term" value="F:acetyltransferase activity"/>
    <property type="evidence" value="ECO:0007669"/>
    <property type="project" value="TreeGrafter"/>
</dbReference>
<dbReference type="EMBL" id="WUTW01000002">
    <property type="protein sequence ID" value="MXQ65535.1"/>
    <property type="molecule type" value="Genomic_DNA"/>
</dbReference>
<dbReference type="Gene3D" id="3.30.559.10">
    <property type="entry name" value="Chloramphenicol acetyltransferase-like domain"/>
    <property type="match status" value="1"/>
</dbReference>
<evidence type="ECO:0000256" key="7">
    <source>
        <dbReference type="SAM" id="MobiDB-lite"/>
    </source>
</evidence>
<dbReference type="PROSITE" id="PS51826">
    <property type="entry name" value="PSBD"/>
    <property type="match status" value="1"/>
</dbReference>
<dbReference type="PANTHER" id="PTHR43178:SF5">
    <property type="entry name" value="LIPOAMIDE ACYLTRANSFERASE COMPONENT OF BRANCHED-CHAIN ALPHA-KETO ACID DEHYDROGENASE COMPLEX, MITOCHONDRIAL"/>
    <property type="match status" value="1"/>
</dbReference>
<protein>
    <recommendedName>
        <fullName evidence="6">Dihydrolipoamide acetyltransferase component of pyruvate dehydrogenase complex</fullName>
        <ecNumber evidence="6">2.3.1.-</ecNumber>
    </recommendedName>
</protein>
<evidence type="ECO:0000259" key="9">
    <source>
        <dbReference type="PROSITE" id="PS51826"/>
    </source>
</evidence>
<dbReference type="InterPro" id="IPR050743">
    <property type="entry name" value="2-oxoacid_DH_E2_comp"/>
</dbReference>
<feature type="domain" description="Lipoyl-binding" evidence="8">
    <location>
        <begin position="4"/>
        <end position="79"/>
    </location>
</feature>
<dbReference type="InterPro" id="IPR000089">
    <property type="entry name" value="Biotin_lipoyl"/>
</dbReference>
<dbReference type="InterPro" id="IPR011053">
    <property type="entry name" value="Single_hybrid_motif"/>
</dbReference>
<reference evidence="10 11" key="1">
    <citation type="submission" date="2019-12" db="EMBL/GenBank/DDBJ databases">
        <title>Nocardia macrotermitis sp. nov. and Nocardia aurantia sp. nov., isolated from the gut of the fungus growing-termite Macrotermes natalensis.</title>
        <authorList>
            <person name="Christine B."/>
            <person name="Rene B."/>
        </authorList>
    </citation>
    <scope>NUCLEOTIDE SEQUENCE [LARGE SCALE GENOMIC DNA]</scope>
    <source>
        <strain evidence="10 11">DSM 102126</strain>
    </source>
</reference>
<evidence type="ECO:0000256" key="3">
    <source>
        <dbReference type="ARBA" id="ARBA00022679"/>
    </source>
</evidence>
<evidence type="ECO:0000313" key="11">
    <source>
        <dbReference type="Proteomes" id="UP000431901"/>
    </source>
</evidence>